<evidence type="ECO:0000313" key="2">
    <source>
        <dbReference type="EMBL" id="KAK9043817.1"/>
    </source>
</evidence>
<keyword evidence="1" id="KW-1133">Transmembrane helix</keyword>
<accession>A0ABR2U2G0</accession>
<dbReference type="Proteomes" id="UP001396334">
    <property type="component" value="Unassembled WGS sequence"/>
</dbReference>
<feature type="transmembrane region" description="Helical" evidence="1">
    <location>
        <begin position="12"/>
        <end position="37"/>
    </location>
</feature>
<gene>
    <name evidence="2" type="ORF">V6N11_072145</name>
</gene>
<sequence length="72" mass="7933">MADPCSSAIELSILHMVSFTTVVLSVGGASTQFSLFWKNKSLAFVQPGQMLHVSYCLRSVMLLRFLGCFVKC</sequence>
<proteinExistence type="predicted"/>
<keyword evidence="1" id="KW-0472">Membrane</keyword>
<name>A0ABR2U2G0_9ROSI</name>
<dbReference type="EMBL" id="JBBPBN010000003">
    <property type="protein sequence ID" value="KAK9043817.1"/>
    <property type="molecule type" value="Genomic_DNA"/>
</dbReference>
<reference evidence="2 3" key="1">
    <citation type="journal article" date="2024" name="G3 (Bethesda)">
        <title>Genome assembly of Hibiscus sabdariffa L. provides insights into metabolisms of medicinal natural products.</title>
        <authorList>
            <person name="Kim T."/>
        </authorList>
    </citation>
    <scope>NUCLEOTIDE SEQUENCE [LARGE SCALE GENOMIC DNA]</scope>
    <source>
        <strain evidence="2">TK-2024</strain>
        <tissue evidence="2">Old leaves</tissue>
    </source>
</reference>
<protein>
    <submittedName>
        <fullName evidence="2">Uncharacterized protein</fullName>
    </submittedName>
</protein>
<keyword evidence="3" id="KW-1185">Reference proteome</keyword>
<evidence type="ECO:0000256" key="1">
    <source>
        <dbReference type="SAM" id="Phobius"/>
    </source>
</evidence>
<comment type="caution">
    <text evidence="2">The sequence shown here is derived from an EMBL/GenBank/DDBJ whole genome shotgun (WGS) entry which is preliminary data.</text>
</comment>
<organism evidence="2 3">
    <name type="scientific">Hibiscus sabdariffa</name>
    <name type="common">roselle</name>
    <dbReference type="NCBI Taxonomy" id="183260"/>
    <lineage>
        <taxon>Eukaryota</taxon>
        <taxon>Viridiplantae</taxon>
        <taxon>Streptophyta</taxon>
        <taxon>Embryophyta</taxon>
        <taxon>Tracheophyta</taxon>
        <taxon>Spermatophyta</taxon>
        <taxon>Magnoliopsida</taxon>
        <taxon>eudicotyledons</taxon>
        <taxon>Gunneridae</taxon>
        <taxon>Pentapetalae</taxon>
        <taxon>rosids</taxon>
        <taxon>malvids</taxon>
        <taxon>Malvales</taxon>
        <taxon>Malvaceae</taxon>
        <taxon>Malvoideae</taxon>
        <taxon>Hibiscus</taxon>
    </lineage>
</organism>
<evidence type="ECO:0000313" key="3">
    <source>
        <dbReference type="Proteomes" id="UP001396334"/>
    </source>
</evidence>
<keyword evidence="1" id="KW-0812">Transmembrane</keyword>